<reference evidence="2 3" key="1">
    <citation type="submission" date="2018-03" db="EMBL/GenBank/DDBJ databases">
        <authorList>
            <person name="Keele B.F."/>
        </authorList>
    </citation>
    <scope>NUCLEOTIDE SEQUENCE [LARGE SCALE GENOMIC DNA]</scope>
    <source>
        <strain evidence="2 3">CECT 8626</strain>
    </source>
</reference>
<evidence type="ECO:0000256" key="1">
    <source>
        <dbReference type="SAM" id="Phobius"/>
    </source>
</evidence>
<feature type="transmembrane region" description="Helical" evidence="1">
    <location>
        <begin position="38"/>
        <end position="62"/>
    </location>
</feature>
<keyword evidence="1" id="KW-0812">Transmembrane</keyword>
<name>A0A2R8B425_9RHOB</name>
<proteinExistence type="predicted"/>
<protein>
    <submittedName>
        <fullName evidence="2">Uncharacterized protein</fullName>
    </submittedName>
</protein>
<accession>A0A2R8B425</accession>
<evidence type="ECO:0000313" key="3">
    <source>
        <dbReference type="Proteomes" id="UP000244924"/>
    </source>
</evidence>
<dbReference type="AlphaFoldDB" id="A0A2R8B425"/>
<keyword evidence="3" id="KW-1185">Reference proteome</keyword>
<evidence type="ECO:0000313" key="2">
    <source>
        <dbReference type="EMBL" id="SPH17374.1"/>
    </source>
</evidence>
<feature type="transmembrane region" description="Helical" evidence="1">
    <location>
        <begin position="74"/>
        <end position="96"/>
    </location>
</feature>
<organism evidence="2 3">
    <name type="scientific">Albidovulum aquaemixtae</name>
    <dbReference type="NCBI Taxonomy" id="1542388"/>
    <lineage>
        <taxon>Bacteria</taxon>
        <taxon>Pseudomonadati</taxon>
        <taxon>Pseudomonadota</taxon>
        <taxon>Alphaproteobacteria</taxon>
        <taxon>Rhodobacterales</taxon>
        <taxon>Paracoccaceae</taxon>
        <taxon>Albidovulum</taxon>
    </lineage>
</organism>
<keyword evidence="1" id="KW-1133">Transmembrane helix</keyword>
<feature type="transmembrane region" description="Helical" evidence="1">
    <location>
        <begin position="6"/>
        <end position="26"/>
    </location>
</feature>
<keyword evidence="1" id="KW-0472">Membrane</keyword>
<sequence>MPALYILIALFCVPPVLSLQASIRWFRHVRKRGRPGVWPLLGIAVSVVALAFNLGVIGVDLATSGTVGIELGQIHAWTLGLSWICFWIWIVALVWLRRHRHKVY</sequence>
<dbReference type="EMBL" id="OMOQ01000001">
    <property type="protein sequence ID" value="SPH17374.1"/>
    <property type="molecule type" value="Genomic_DNA"/>
</dbReference>
<gene>
    <name evidence="2" type="ORF">DEA8626_00892</name>
</gene>
<dbReference type="Proteomes" id="UP000244924">
    <property type="component" value="Unassembled WGS sequence"/>
</dbReference>